<dbReference type="PANTHER" id="PTHR11715:SF3">
    <property type="entry name" value="GLYCINE CLEAVAGE SYSTEM H PROTEIN-RELATED"/>
    <property type="match status" value="1"/>
</dbReference>
<dbReference type="SUPFAM" id="SSF51230">
    <property type="entry name" value="Single hybrid motif"/>
    <property type="match status" value="1"/>
</dbReference>
<dbReference type="PANTHER" id="PTHR11715">
    <property type="entry name" value="GLYCINE CLEAVAGE SYSTEM H PROTEIN"/>
    <property type="match status" value="1"/>
</dbReference>
<keyword evidence="2" id="KW-1185">Reference proteome</keyword>
<reference evidence="1" key="1">
    <citation type="submission" date="2022-09" db="EMBL/GenBank/DDBJ databases">
        <title>Actin cytoskeleton and complex cell architecture in an #Asgard archaeon.</title>
        <authorList>
            <person name="Ponce Toledo R.I."/>
            <person name="Schleper C."/>
            <person name="Rodrigues Oliveira T."/>
            <person name="Wollweber F."/>
            <person name="Xu J."/>
            <person name="Rittmann S."/>
            <person name="Klingl A."/>
            <person name="Pilhofer M."/>
        </authorList>
    </citation>
    <scope>NUCLEOTIDE SEQUENCE</scope>
    <source>
        <strain evidence="1">B-35</strain>
    </source>
</reference>
<organism evidence="1 2">
    <name type="scientific">Candidatus Lokiarchaeum ossiferum</name>
    <dbReference type="NCBI Taxonomy" id="2951803"/>
    <lineage>
        <taxon>Archaea</taxon>
        <taxon>Promethearchaeati</taxon>
        <taxon>Promethearchaeota</taxon>
        <taxon>Promethearchaeia</taxon>
        <taxon>Promethearchaeales</taxon>
        <taxon>Promethearchaeaceae</taxon>
        <taxon>Candidatus Lokiarchaeum</taxon>
    </lineage>
</organism>
<dbReference type="CDD" id="cd06848">
    <property type="entry name" value="GCS_H"/>
    <property type="match status" value="1"/>
</dbReference>
<dbReference type="InterPro" id="IPR002930">
    <property type="entry name" value="GCV_H"/>
</dbReference>
<evidence type="ECO:0000313" key="2">
    <source>
        <dbReference type="Proteomes" id="UP001208689"/>
    </source>
</evidence>
<dbReference type="InterPro" id="IPR011053">
    <property type="entry name" value="Single_hybrid_motif"/>
</dbReference>
<gene>
    <name evidence="1" type="ORF">NEF87_003579</name>
</gene>
<dbReference type="EMBL" id="CP104013">
    <property type="protein sequence ID" value="UYP47294.1"/>
    <property type="molecule type" value="Genomic_DNA"/>
</dbReference>
<accession>A0ABY6HXX6</accession>
<dbReference type="Pfam" id="PF01597">
    <property type="entry name" value="GCV_H"/>
    <property type="match status" value="1"/>
</dbReference>
<protein>
    <submittedName>
        <fullName evidence="1">Glycine cleavage system H protein</fullName>
    </submittedName>
</protein>
<sequence length="152" mass="17169">MELILGKNIIILKESLFYSKVHNWVDLNEDVATIGLTDYAQAEMGEISMVELMERSLPGTELSQVKFQGNFPSSAPIPDVTIESAKTVSQLYSPLSGKVISVNSELCVEPERVNLSPYERGWLITLEPTKIDQELCNLMDYKEYAQFLKSLY</sequence>
<proteinExistence type="predicted"/>
<dbReference type="InterPro" id="IPR033753">
    <property type="entry name" value="GCV_H/Fam206"/>
</dbReference>
<evidence type="ECO:0000313" key="1">
    <source>
        <dbReference type="EMBL" id="UYP47294.1"/>
    </source>
</evidence>
<dbReference type="Gene3D" id="2.40.50.100">
    <property type="match status" value="1"/>
</dbReference>
<dbReference type="Proteomes" id="UP001208689">
    <property type="component" value="Chromosome"/>
</dbReference>
<name>A0ABY6HXX6_9ARCH</name>